<keyword evidence="2 4" id="KW-0863">Zinc-finger</keyword>
<keyword evidence="1" id="KW-0479">Metal-binding</keyword>
<dbReference type="GO" id="GO:0006511">
    <property type="term" value="P:ubiquitin-dependent protein catabolic process"/>
    <property type="evidence" value="ECO:0000318"/>
    <property type="project" value="GO_Central"/>
</dbReference>
<dbReference type="SMART" id="SM00184">
    <property type="entry name" value="RING"/>
    <property type="match status" value="1"/>
</dbReference>
<dbReference type="GO" id="GO:0061630">
    <property type="term" value="F:ubiquitin protein ligase activity"/>
    <property type="evidence" value="ECO:0000318"/>
    <property type="project" value="GO_Central"/>
</dbReference>
<reference evidence="7 8" key="1">
    <citation type="submission" date="2014-04" db="EMBL/GenBank/DDBJ databases">
        <authorList>
            <consortium name="International Citrus Genome Consortium"/>
            <person name="Gmitter F."/>
            <person name="Chen C."/>
            <person name="Farmerie W."/>
            <person name="Harkins T."/>
            <person name="Desany B."/>
            <person name="Mohiuddin M."/>
            <person name="Kodira C."/>
            <person name="Borodovsky M."/>
            <person name="Lomsadze A."/>
            <person name="Burns P."/>
            <person name="Jenkins J."/>
            <person name="Prochnik S."/>
            <person name="Shu S."/>
            <person name="Chapman J."/>
            <person name="Pitluck S."/>
            <person name="Schmutz J."/>
            <person name="Rokhsar D."/>
        </authorList>
    </citation>
    <scope>NUCLEOTIDE SEQUENCE</scope>
</reference>
<organism evidence="7 8">
    <name type="scientific">Citrus sinensis</name>
    <name type="common">Sweet orange</name>
    <name type="synonym">Citrus aurantium var. sinensis</name>
    <dbReference type="NCBI Taxonomy" id="2711"/>
    <lineage>
        <taxon>Eukaryota</taxon>
        <taxon>Viridiplantae</taxon>
        <taxon>Streptophyta</taxon>
        <taxon>Embryophyta</taxon>
        <taxon>Tracheophyta</taxon>
        <taxon>Spermatophyta</taxon>
        <taxon>Magnoliopsida</taxon>
        <taxon>eudicotyledons</taxon>
        <taxon>Gunneridae</taxon>
        <taxon>Pentapetalae</taxon>
        <taxon>rosids</taxon>
        <taxon>malvids</taxon>
        <taxon>Sapindales</taxon>
        <taxon>Rutaceae</taxon>
        <taxon>Aurantioideae</taxon>
        <taxon>Citrus</taxon>
    </lineage>
</organism>
<name>A0A067GG86_CITSI</name>
<dbReference type="PaxDb" id="2711-XP_006489448.1"/>
<evidence type="ECO:0000256" key="1">
    <source>
        <dbReference type="ARBA" id="ARBA00022723"/>
    </source>
</evidence>
<evidence type="ECO:0000259" key="6">
    <source>
        <dbReference type="PROSITE" id="PS50089"/>
    </source>
</evidence>
<evidence type="ECO:0000256" key="4">
    <source>
        <dbReference type="PROSITE-ProRule" id="PRU00175"/>
    </source>
</evidence>
<dbReference type="eggNOG" id="KOG0800">
    <property type="taxonomic scope" value="Eukaryota"/>
</dbReference>
<gene>
    <name evidence="7" type="ORF">CISIN_1g028791mg</name>
</gene>
<dbReference type="InterPro" id="IPR013083">
    <property type="entry name" value="Znf_RING/FYVE/PHD"/>
</dbReference>
<evidence type="ECO:0000313" key="7">
    <source>
        <dbReference type="EMBL" id="KDO74472.1"/>
    </source>
</evidence>
<dbReference type="AlphaFoldDB" id="A0A067GG86"/>
<dbReference type="Proteomes" id="UP000027120">
    <property type="component" value="Unassembled WGS sequence"/>
</dbReference>
<evidence type="ECO:0000313" key="8">
    <source>
        <dbReference type="Proteomes" id="UP000027120"/>
    </source>
</evidence>
<dbReference type="SUPFAM" id="SSF57850">
    <property type="entry name" value="RING/U-box"/>
    <property type="match status" value="1"/>
</dbReference>
<evidence type="ECO:0000256" key="5">
    <source>
        <dbReference type="SAM" id="MobiDB-lite"/>
    </source>
</evidence>
<dbReference type="CDD" id="cd16454">
    <property type="entry name" value="RING-H2_PA-TM-RING"/>
    <property type="match status" value="1"/>
</dbReference>
<dbReference type="Gene3D" id="3.30.40.10">
    <property type="entry name" value="Zinc/RING finger domain, C3HC4 (zinc finger)"/>
    <property type="match status" value="1"/>
</dbReference>
<evidence type="ECO:0000256" key="3">
    <source>
        <dbReference type="ARBA" id="ARBA00022833"/>
    </source>
</evidence>
<feature type="domain" description="RING-type" evidence="6">
    <location>
        <begin position="156"/>
        <end position="197"/>
    </location>
</feature>
<dbReference type="PANTHER" id="PTHR45931">
    <property type="entry name" value="SI:CH211-59O9.10"/>
    <property type="match status" value="1"/>
</dbReference>
<dbReference type="GO" id="GO:0008270">
    <property type="term" value="F:zinc ion binding"/>
    <property type="evidence" value="ECO:0007669"/>
    <property type="project" value="UniProtKB-KW"/>
</dbReference>
<protein>
    <recommendedName>
        <fullName evidence="6">RING-type domain-containing protein</fullName>
    </recommendedName>
</protein>
<dbReference type="InterPro" id="IPR051834">
    <property type="entry name" value="RING_finger_E3_ligase"/>
</dbReference>
<dbReference type="SMR" id="A0A067GG86"/>
<keyword evidence="8" id="KW-1185">Reference proteome</keyword>
<dbReference type="InterPro" id="IPR001841">
    <property type="entry name" value="Znf_RING"/>
</dbReference>
<dbReference type="Pfam" id="PF13639">
    <property type="entry name" value="zf-RING_2"/>
    <property type="match status" value="1"/>
</dbReference>
<feature type="region of interest" description="Disordered" evidence="5">
    <location>
        <begin position="103"/>
        <end position="128"/>
    </location>
</feature>
<accession>A0A067GG86</accession>
<proteinExistence type="predicted"/>
<dbReference type="PROSITE" id="PS50089">
    <property type="entry name" value="ZF_RING_2"/>
    <property type="match status" value="1"/>
</dbReference>
<keyword evidence="3" id="KW-0862">Zinc</keyword>
<dbReference type="EMBL" id="KK784883">
    <property type="protein sequence ID" value="KDO74472.1"/>
    <property type="molecule type" value="Genomic_DNA"/>
</dbReference>
<evidence type="ECO:0000256" key="2">
    <source>
        <dbReference type="ARBA" id="ARBA00022771"/>
    </source>
</evidence>
<dbReference type="PANTHER" id="PTHR45931:SF3">
    <property type="entry name" value="RING ZINC FINGER-CONTAINING PROTEIN"/>
    <property type="match status" value="1"/>
</dbReference>
<sequence>MISMQLRLSPSHLLRKSRERRKYRTARKTDRIWSSLHRTNMAGMLPGVGVPQRRKIISKQHRQDSPCSRCEIPLTELREPLATCISDLDENALRARQRLEQKLASLHPRSRPGEVPQNKSSGNEGMKDTRLGSKLLWGSHLRHLKLRGSKSNTKICSVCLEEFQEEQPVTRLPCSHKYHSDCVLPWLAAHPQCPYCRRPALVW</sequence>